<evidence type="ECO:0000313" key="3">
    <source>
        <dbReference type="Proteomes" id="UP000241964"/>
    </source>
</evidence>
<gene>
    <name evidence="2" type="ORF">CLV60_12113</name>
</gene>
<sequence length="73" mass="8501">MEMRTPKPRPHKEKGTAQKDHFTVWVSADQKSQINELIKKWAFSKPILFDISTGHAFKRPEKRRLPKATADTI</sequence>
<feature type="region of interest" description="Disordered" evidence="1">
    <location>
        <begin position="1"/>
        <end position="21"/>
    </location>
</feature>
<dbReference type="AlphaFoldDB" id="A0A2P8FIH3"/>
<accession>A0A2P8FIH3</accession>
<organism evidence="2 3">
    <name type="scientific">Dyadobacter jiangsuensis</name>
    <dbReference type="NCBI Taxonomy" id="1591085"/>
    <lineage>
        <taxon>Bacteria</taxon>
        <taxon>Pseudomonadati</taxon>
        <taxon>Bacteroidota</taxon>
        <taxon>Cytophagia</taxon>
        <taxon>Cytophagales</taxon>
        <taxon>Spirosomataceae</taxon>
        <taxon>Dyadobacter</taxon>
    </lineage>
</organism>
<name>A0A2P8FIH3_9BACT</name>
<reference evidence="2 3" key="1">
    <citation type="submission" date="2018-03" db="EMBL/GenBank/DDBJ databases">
        <title>Genomic Encyclopedia of Archaeal and Bacterial Type Strains, Phase II (KMG-II): from individual species to whole genera.</title>
        <authorList>
            <person name="Goeker M."/>
        </authorList>
    </citation>
    <scope>NUCLEOTIDE SEQUENCE [LARGE SCALE GENOMIC DNA]</scope>
    <source>
        <strain evidence="2 3">DSM 29057</strain>
    </source>
</reference>
<dbReference type="EMBL" id="PYAS01000021">
    <property type="protein sequence ID" value="PSL21518.1"/>
    <property type="molecule type" value="Genomic_DNA"/>
</dbReference>
<feature type="compositionally biased region" description="Basic residues" evidence="1">
    <location>
        <begin position="1"/>
        <end position="12"/>
    </location>
</feature>
<evidence type="ECO:0000256" key="1">
    <source>
        <dbReference type="SAM" id="MobiDB-lite"/>
    </source>
</evidence>
<protein>
    <submittedName>
        <fullName evidence="2">Uncharacterized protein</fullName>
    </submittedName>
</protein>
<keyword evidence="3" id="KW-1185">Reference proteome</keyword>
<comment type="caution">
    <text evidence="2">The sequence shown here is derived from an EMBL/GenBank/DDBJ whole genome shotgun (WGS) entry which is preliminary data.</text>
</comment>
<dbReference type="Proteomes" id="UP000241964">
    <property type="component" value="Unassembled WGS sequence"/>
</dbReference>
<evidence type="ECO:0000313" key="2">
    <source>
        <dbReference type="EMBL" id="PSL21518.1"/>
    </source>
</evidence>
<proteinExistence type="predicted"/>